<organism evidence="3 4">
    <name type="scientific">Wolfiporia cocos (strain MD-104)</name>
    <name type="common">Brown rot fungus</name>
    <dbReference type="NCBI Taxonomy" id="742152"/>
    <lineage>
        <taxon>Eukaryota</taxon>
        <taxon>Fungi</taxon>
        <taxon>Dikarya</taxon>
        <taxon>Basidiomycota</taxon>
        <taxon>Agaricomycotina</taxon>
        <taxon>Agaricomycetes</taxon>
        <taxon>Polyporales</taxon>
        <taxon>Phaeolaceae</taxon>
        <taxon>Wolfiporia</taxon>
    </lineage>
</organism>
<proteinExistence type="predicted"/>
<evidence type="ECO:0000256" key="2">
    <source>
        <dbReference type="SAM" id="Phobius"/>
    </source>
</evidence>
<feature type="compositionally biased region" description="Pro residues" evidence="1">
    <location>
        <begin position="175"/>
        <end position="186"/>
    </location>
</feature>
<keyword evidence="2" id="KW-0472">Membrane</keyword>
<feature type="region of interest" description="Disordered" evidence="1">
    <location>
        <begin position="227"/>
        <end position="249"/>
    </location>
</feature>
<keyword evidence="2" id="KW-1133">Transmembrane helix</keyword>
<keyword evidence="2" id="KW-0812">Transmembrane</keyword>
<feature type="transmembrane region" description="Helical" evidence="2">
    <location>
        <begin position="44"/>
        <end position="69"/>
    </location>
</feature>
<keyword evidence="4" id="KW-1185">Reference proteome</keyword>
<feature type="compositionally biased region" description="Low complexity" evidence="1">
    <location>
        <begin position="134"/>
        <end position="151"/>
    </location>
</feature>
<evidence type="ECO:0000256" key="1">
    <source>
        <dbReference type="SAM" id="MobiDB-lite"/>
    </source>
</evidence>
<dbReference type="EMBL" id="KB468053">
    <property type="protein sequence ID" value="PCH40078.1"/>
    <property type="molecule type" value="Genomic_DNA"/>
</dbReference>
<dbReference type="OMA" id="IAMPNPH"/>
<gene>
    <name evidence="3" type="ORF">WOLCODRAFT_162076</name>
</gene>
<reference evidence="3 4" key="1">
    <citation type="journal article" date="2012" name="Science">
        <title>The Paleozoic origin of enzymatic lignin decomposition reconstructed from 31 fungal genomes.</title>
        <authorList>
            <person name="Floudas D."/>
            <person name="Binder M."/>
            <person name="Riley R."/>
            <person name="Barry K."/>
            <person name="Blanchette R.A."/>
            <person name="Henrissat B."/>
            <person name="Martinez A.T."/>
            <person name="Otillar R."/>
            <person name="Spatafora J.W."/>
            <person name="Yadav J.S."/>
            <person name="Aerts A."/>
            <person name="Benoit I."/>
            <person name="Boyd A."/>
            <person name="Carlson A."/>
            <person name="Copeland A."/>
            <person name="Coutinho P.M."/>
            <person name="de Vries R.P."/>
            <person name="Ferreira P."/>
            <person name="Findley K."/>
            <person name="Foster B."/>
            <person name="Gaskell J."/>
            <person name="Glotzer D."/>
            <person name="Gorecki P."/>
            <person name="Heitman J."/>
            <person name="Hesse C."/>
            <person name="Hori C."/>
            <person name="Igarashi K."/>
            <person name="Jurgens J.A."/>
            <person name="Kallen N."/>
            <person name="Kersten P."/>
            <person name="Kohler A."/>
            <person name="Kuees U."/>
            <person name="Kumar T.K.A."/>
            <person name="Kuo A."/>
            <person name="LaButti K."/>
            <person name="Larrondo L.F."/>
            <person name="Lindquist E."/>
            <person name="Ling A."/>
            <person name="Lombard V."/>
            <person name="Lucas S."/>
            <person name="Lundell T."/>
            <person name="Martin R."/>
            <person name="McLaughlin D.J."/>
            <person name="Morgenstern I."/>
            <person name="Morin E."/>
            <person name="Murat C."/>
            <person name="Nagy L.G."/>
            <person name="Nolan M."/>
            <person name="Ohm R.A."/>
            <person name="Patyshakuliyeva A."/>
            <person name="Rokas A."/>
            <person name="Ruiz-Duenas F.J."/>
            <person name="Sabat G."/>
            <person name="Salamov A."/>
            <person name="Samejima M."/>
            <person name="Schmutz J."/>
            <person name="Slot J.C."/>
            <person name="St John F."/>
            <person name="Stenlid J."/>
            <person name="Sun H."/>
            <person name="Sun S."/>
            <person name="Syed K."/>
            <person name="Tsang A."/>
            <person name="Wiebenga A."/>
            <person name="Young D."/>
            <person name="Pisabarro A."/>
            <person name="Eastwood D.C."/>
            <person name="Martin F."/>
            <person name="Cullen D."/>
            <person name="Grigoriev I.V."/>
            <person name="Hibbett D.S."/>
        </authorList>
    </citation>
    <scope>NUCLEOTIDE SEQUENCE [LARGE SCALE GENOMIC DNA]</scope>
    <source>
        <strain evidence="3 4">MD-104</strain>
    </source>
</reference>
<feature type="region of interest" description="Disordered" evidence="1">
    <location>
        <begin position="1"/>
        <end position="38"/>
    </location>
</feature>
<feature type="region of interest" description="Disordered" evidence="1">
    <location>
        <begin position="134"/>
        <end position="193"/>
    </location>
</feature>
<evidence type="ECO:0000313" key="4">
    <source>
        <dbReference type="Proteomes" id="UP000218811"/>
    </source>
</evidence>
<dbReference type="OrthoDB" id="3256943at2759"/>
<dbReference type="AlphaFoldDB" id="A0A2H3JQP5"/>
<accession>A0A2H3JQP5</accession>
<evidence type="ECO:0000313" key="3">
    <source>
        <dbReference type="EMBL" id="PCH40078.1"/>
    </source>
</evidence>
<protein>
    <submittedName>
        <fullName evidence="3">Uncharacterized protein</fullName>
    </submittedName>
</protein>
<sequence>MSSSPTPTTPATGTPPTLSSTASETASATTSNANSGSHTTPSSLYLFTFLATLFLLLFVSGAIVLRSFILRRRFRRRIEEAIAAGVVLAPQNAGSSRSYRKLEKPELWDALLAPAADDAWRSIMPVAAKTSFLPSPGAGSGSPDPASTASPLQSATTPSRSLLRPFVRRRTTAPPSQPLTPVPTSPQPQSESVPMDLMATSSAVQVTVLIQMPNPHRPARTMDITEQMTSSLKGKKRSSYWEDEEEEEGVPDVVLGVAQASCNGPISSATGRRESQ</sequence>
<name>A0A2H3JQP5_WOLCO</name>
<dbReference type="Proteomes" id="UP000218811">
    <property type="component" value="Unassembled WGS sequence"/>
</dbReference>